<dbReference type="GO" id="GO:0070818">
    <property type="term" value="F:protoporphyrinogen oxidase activity"/>
    <property type="evidence" value="ECO:0007669"/>
    <property type="project" value="UniProtKB-UniRule"/>
</dbReference>
<reference evidence="16 17" key="1">
    <citation type="submission" date="2018-03" db="EMBL/GenBank/DDBJ databases">
        <title>Genomic Encyclopedia of Archaeal and Bacterial Type Strains, Phase II (KMG-II): from individual species to whole genera.</title>
        <authorList>
            <person name="Goeker M."/>
        </authorList>
    </citation>
    <scope>NUCLEOTIDE SEQUENCE [LARGE SCALE GENOMIC DNA]</scope>
    <source>
        <strain evidence="16 17">DSM 101533</strain>
    </source>
</reference>
<feature type="transmembrane region" description="Helical" evidence="14">
    <location>
        <begin position="61"/>
        <end position="82"/>
    </location>
</feature>
<evidence type="ECO:0000256" key="13">
    <source>
        <dbReference type="ARBA" id="ARBA00048390"/>
    </source>
</evidence>
<proteinExistence type="inferred from homology"/>
<evidence type="ECO:0000256" key="15">
    <source>
        <dbReference type="PIRNR" id="PIRNR004638"/>
    </source>
</evidence>
<comment type="similarity">
    <text evidence="3 14 15">Belongs to the HemJ family.</text>
</comment>
<keyword evidence="17" id="KW-1185">Reference proteome</keyword>
<dbReference type="NCBIfam" id="TIGR00701">
    <property type="entry name" value="protoporphyrinogen oxidase HemJ"/>
    <property type="match status" value="1"/>
</dbReference>
<comment type="function">
    <text evidence="14 15">Catalyzes the oxidation of protoporphyrinogen IX to protoporphyrin IX.</text>
</comment>
<accession>A0A2T0VVM4</accession>
<comment type="subcellular location">
    <subcellularLocation>
        <location evidence="1 14">Cell membrane</location>
        <topology evidence="1 14">Multi-pass membrane protein</topology>
    </subcellularLocation>
</comment>
<evidence type="ECO:0000256" key="2">
    <source>
        <dbReference type="ARBA" id="ARBA00005073"/>
    </source>
</evidence>
<dbReference type="EMBL" id="PVTP01000011">
    <property type="protein sequence ID" value="PRY75739.1"/>
    <property type="molecule type" value="Genomic_DNA"/>
</dbReference>
<evidence type="ECO:0000313" key="17">
    <source>
        <dbReference type="Proteomes" id="UP000238007"/>
    </source>
</evidence>
<feature type="binding site" description="axial binding residue" evidence="14">
    <location>
        <position position="93"/>
    </location>
    <ligand>
        <name>heme</name>
        <dbReference type="ChEBI" id="CHEBI:30413"/>
    </ligand>
    <ligandPart>
        <name>Fe</name>
        <dbReference type="ChEBI" id="CHEBI:18248"/>
    </ligandPart>
</feature>
<name>A0A2T0VVM4_9RHOB</name>
<dbReference type="GO" id="GO:0046872">
    <property type="term" value="F:metal ion binding"/>
    <property type="evidence" value="ECO:0007669"/>
    <property type="project" value="UniProtKB-UniRule"/>
</dbReference>
<evidence type="ECO:0000256" key="5">
    <source>
        <dbReference type="ARBA" id="ARBA00022475"/>
    </source>
</evidence>
<evidence type="ECO:0000256" key="4">
    <source>
        <dbReference type="ARBA" id="ARBA00017504"/>
    </source>
</evidence>
<evidence type="ECO:0000313" key="16">
    <source>
        <dbReference type="EMBL" id="PRY75739.1"/>
    </source>
</evidence>
<keyword evidence="12 14" id="KW-0472">Membrane</keyword>
<keyword evidence="8 14" id="KW-0479">Metal-binding</keyword>
<dbReference type="HAMAP" id="MF_02239">
    <property type="entry name" value="HemJ"/>
    <property type="match status" value="1"/>
</dbReference>
<comment type="caution">
    <text evidence="16">The sequence shown here is derived from an EMBL/GenBank/DDBJ whole genome shotgun (WGS) entry which is preliminary data.</text>
</comment>
<dbReference type="PIRSF" id="PIRSF004638">
    <property type="entry name" value="UCP004638"/>
    <property type="match status" value="1"/>
</dbReference>
<evidence type="ECO:0000256" key="9">
    <source>
        <dbReference type="ARBA" id="ARBA00022989"/>
    </source>
</evidence>
<evidence type="ECO:0000256" key="8">
    <source>
        <dbReference type="ARBA" id="ARBA00022723"/>
    </source>
</evidence>
<feature type="transmembrane region" description="Helical" evidence="14">
    <location>
        <begin position="88"/>
        <end position="107"/>
    </location>
</feature>
<feature type="transmembrane region" description="Helical" evidence="14">
    <location>
        <begin position="12"/>
        <end position="30"/>
    </location>
</feature>
<keyword evidence="11 14" id="KW-0408">Iron</keyword>
<keyword evidence="9 14" id="KW-1133">Transmembrane helix</keyword>
<keyword evidence="7 14" id="KW-0812">Transmembrane</keyword>
<protein>
    <recommendedName>
        <fullName evidence="4 14">Protoporphyrinogen IX oxidase</fullName>
        <shortName evidence="14">PPO</shortName>
        <ecNumber evidence="14 15">1.3.99.-</ecNumber>
    </recommendedName>
</protein>
<gene>
    <name evidence="16" type="ORF">CLV80_11190</name>
</gene>
<keyword evidence="10 14" id="KW-0560">Oxidoreductase</keyword>
<evidence type="ECO:0000256" key="14">
    <source>
        <dbReference type="HAMAP-Rule" id="MF_02239"/>
    </source>
</evidence>
<evidence type="ECO:0000256" key="6">
    <source>
        <dbReference type="ARBA" id="ARBA00022617"/>
    </source>
</evidence>
<dbReference type="PANTHER" id="PTHR40255:SF1">
    <property type="entry name" value="PROTOPORPHYRINOGEN IX OXIDASE"/>
    <property type="match status" value="1"/>
</dbReference>
<organism evidence="16 17">
    <name type="scientific">Yoonia maritima</name>
    <dbReference type="NCBI Taxonomy" id="1435347"/>
    <lineage>
        <taxon>Bacteria</taxon>
        <taxon>Pseudomonadati</taxon>
        <taxon>Pseudomonadota</taxon>
        <taxon>Alphaproteobacteria</taxon>
        <taxon>Rhodobacterales</taxon>
        <taxon>Paracoccaceae</taxon>
        <taxon>Yoonia</taxon>
    </lineage>
</organism>
<comment type="cofactor">
    <cofactor evidence="14 15">
        <name>heme b</name>
        <dbReference type="ChEBI" id="CHEBI:60344"/>
    </cofactor>
    <text evidence="14 15">Binds 1 heme b (iron(II)-protoporphyrin IX) group per subunit.</text>
</comment>
<evidence type="ECO:0000256" key="1">
    <source>
        <dbReference type="ARBA" id="ARBA00004651"/>
    </source>
</evidence>
<dbReference type="EC" id="1.3.99.-" evidence="14 15"/>
<evidence type="ECO:0000256" key="3">
    <source>
        <dbReference type="ARBA" id="ARBA00006501"/>
    </source>
</evidence>
<feature type="binding site" description="axial binding residue" evidence="14">
    <location>
        <position position="16"/>
    </location>
    <ligand>
        <name>heme</name>
        <dbReference type="ChEBI" id="CHEBI:30413"/>
    </ligand>
    <ligandPart>
        <name>Fe</name>
        <dbReference type="ChEBI" id="CHEBI:18248"/>
    </ligandPart>
</feature>
<dbReference type="RefSeq" id="WP_106358714.1">
    <property type="nucleotide sequence ID" value="NZ_PVTP01000011.1"/>
</dbReference>
<dbReference type="Proteomes" id="UP000238007">
    <property type="component" value="Unassembled WGS sequence"/>
</dbReference>
<comment type="pathway">
    <text evidence="2 14 15">Porphyrin-containing compound metabolism; protoporphyrin-IX biosynthesis; protoporphyrin-IX from protoporphyrinogen-IX: step 1/1.</text>
</comment>
<dbReference type="InterPro" id="IPR005265">
    <property type="entry name" value="HemJ-like"/>
</dbReference>
<comment type="catalytic activity">
    <reaction evidence="13 14 15">
        <text>protoporphyrinogen IX + 3 A = protoporphyrin IX + 3 AH2</text>
        <dbReference type="Rhea" id="RHEA:62000"/>
        <dbReference type="ChEBI" id="CHEBI:13193"/>
        <dbReference type="ChEBI" id="CHEBI:17499"/>
        <dbReference type="ChEBI" id="CHEBI:57306"/>
        <dbReference type="ChEBI" id="CHEBI:57307"/>
    </reaction>
</comment>
<keyword evidence="5 14" id="KW-1003">Cell membrane</keyword>
<evidence type="ECO:0000256" key="7">
    <source>
        <dbReference type="ARBA" id="ARBA00022692"/>
    </source>
</evidence>
<evidence type="ECO:0000256" key="12">
    <source>
        <dbReference type="ARBA" id="ARBA00023136"/>
    </source>
</evidence>
<feature type="transmembrane region" description="Helical" evidence="14">
    <location>
        <begin position="128"/>
        <end position="146"/>
    </location>
</feature>
<dbReference type="UniPathway" id="UPA00251">
    <property type="reaction ID" value="UER00324"/>
</dbReference>
<dbReference type="PANTHER" id="PTHR40255">
    <property type="entry name" value="UPF0093 MEMBRANE PROTEIN SLR1790"/>
    <property type="match status" value="1"/>
</dbReference>
<dbReference type="Pfam" id="PF03653">
    <property type="entry name" value="UPF0093"/>
    <property type="match status" value="1"/>
</dbReference>
<dbReference type="GO" id="GO:0005886">
    <property type="term" value="C:plasma membrane"/>
    <property type="evidence" value="ECO:0007669"/>
    <property type="project" value="UniProtKB-SubCell"/>
</dbReference>
<evidence type="ECO:0000256" key="11">
    <source>
        <dbReference type="ARBA" id="ARBA00023004"/>
    </source>
</evidence>
<evidence type="ECO:0000256" key="10">
    <source>
        <dbReference type="ARBA" id="ARBA00023002"/>
    </source>
</evidence>
<sequence>MLEFLSGYYDWIKAIHIMAVISWMAGMFYLPRLFVYHAERAVVGSELDQTFQVMEEKLLRVIINPAMAVTWIAGLTMLAMGAFDWGSVWAWAKIISVILMSGFHGWLSKRRKEFAAGTNTRSGRVYRLANEVPTVLMVIIVVAVVVRPF</sequence>
<dbReference type="GO" id="GO:0006782">
    <property type="term" value="P:protoporphyrinogen IX biosynthetic process"/>
    <property type="evidence" value="ECO:0007669"/>
    <property type="project" value="UniProtKB-UniRule"/>
</dbReference>
<dbReference type="OrthoDB" id="9800824at2"/>
<keyword evidence="6 14" id="KW-0349">Heme</keyword>
<comment type="subunit">
    <text evidence="14">Homodimer.</text>
</comment>
<dbReference type="AlphaFoldDB" id="A0A2T0VVM4"/>